<sequence length="128" mass="14644">MINRILRAFHDAPWAGHMGVKRTLASIRSKFWWSTIRKNPWGPQRAPLPEVTIPLQRVSMDVVGPLLSTYKGNRYILTFQDAFTKYPEAIALPNQKTETIARAFMENIVLRHGAPRQLLTDRGANFIS</sequence>
<organism evidence="3 4">
    <name type="scientific">Ladona fulva</name>
    <name type="common">Scarce chaser dragonfly</name>
    <name type="synonym">Libellula fulva</name>
    <dbReference type="NCBI Taxonomy" id="123851"/>
    <lineage>
        <taxon>Eukaryota</taxon>
        <taxon>Metazoa</taxon>
        <taxon>Ecdysozoa</taxon>
        <taxon>Arthropoda</taxon>
        <taxon>Hexapoda</taxon>
        <taxon>Insecta</taxon>
        <taxon>Pterygota</taxon>
        <taxon>Palaeoptera</taxon>
        <taxon>Odonata</taxon>
        <taxon>Epiprocta</taxon>
        <taxon>Anisoptera</taxon>
        <taxon>Libelluloidea</taxon>
        <taxon>Libellulidae</taxon>
        <taxon>Ladona</taxon>
    </lineage>
</organism>
<evidence type="ECO:0000256" key="1">
    <source>
        <dbReference type="ARBA" id="ARBA00012493"/>
    </source>
</evidence>
<reference evidence="3" key="1">
    <citation type="submission" date="2013-04" db="EMBL/GenBank/DDBJ databases">
        <authorList>
            <person name="Qu J."/>
            <person name="Murali S.C."/>
            <person name="Bandaranaike D."/>
            <person name="Bellair M."/>
            <person name="Blankenburg K."/>
            <person name="Chao H."/>
            <person name="Dinh H."/>
            <person name="Doddapaneni H."/>
            <person name="Downs B."/>
            <person name="Dugan-Rocha S."/>
            <person name="Elkadiri S."/>
            <person name="Gnanaolivu R.D."/>
            <person name="Hernandez B."/>
            <person name="Javaid M."/>
            <person name="Jayaseelan J.C."/>
            <person name="Lee S."/>
            <person name="Li M."/>
            <person name="Ming W."/>
            <person name="Munidasa M."/>
            <person name="Muniz J."/>
            <person name="Nguyen L."/>
            <person name="Ongeri F."/>
            <person name="Osuji N."/>
            <person name="Pu L.-L."/>
            <person name="Puazo M."/>
            <person name="Qu C."/>
            <person name="Quiroz J."/>
            <person name="Raj R."/>
            <person name="Weissenberger G."/>
            <person name="Xin Y."/>
            <person name="Zou X."/>
            <person name="Han Y."/>
            <person name="Richards S."/>
            <person name="Worley K."/>
            <person name="Muzny D."/>
            <person name="Gibbs R."/>
        </authorList>
    </citation>
    <scope>NUCLEOTIDE SEQUENCE</scope>
    <source>
        <strain evidence="3">Sampled in the wild</strain>
    </source>
</reference>
<name>A0A8K0KQ82_LADFU</name>
<dbReference type="Gene3D" id="1.10.340.70">
    <property type="match status" value="1"/>
</dbReference>
<dbReference type="AlphaFoldDB" id="A0A8K0KQ82"/>
<gene>
    <name evidence="3" type="ORF">J437_LFUL018374</name>
</gene>
<keyword evidence="4" id="KW-1185">Reference proteome</keyword>
<dbReference type="GO" id="GO:0015074">
    <property type="term" value="P:DNA integration"/>
    <property type="evidence" value="ECO:0007669"/>
    <property type="project" value="InterPro"/>
</dbReference>
<dbReference type="EC" id="2.7.7.49" evidence="1"/>
<dbReference type="InterPro" id="IPR001584">
    <property type="entry name" value="Integrase_cat-core"/>
</dbReference>
<dbReference type="Gene3D" id="3.30.420.10">
    <property type="entry name" value="Ribonuclease H-like superfamily/Ribonuclease H"/>
    <property type="match status" value="1"/>
</dbReference>
<dbReference type="Proteomes" id="UP000792457">
    <property type="component" value="Unassembled WGS sequence"/>
</dbReference>
<dbReference type="GO" id="GO:0003964">
    <property type="term" value="F:RNA-directed DNA polymerase activity"/>
    <property type="evidence" value="ECO:0007669"/>
    <property type="project" value="UniProtKB-EC"/>
</dbReference>
<dbReference type="Pfam" id="PF17921">
    <property type="entry name" value="Integrase_H2C2"/>
    <property type="match status" value="1"/>
</dbReference>
<dbReference type="SUPFAM" id="SSF53098">
    <property type="entry name" value="Ribonuclease H-like"/>
    <property type="match status" value="1"/>
</dbReference>
<protein>
    <recommendedName>
        <fullName evidence="1">RNA-directed DNA polymerase</fullName>
        <ecNumber evidence="1">2.7.7.49</ecNumber>
    </recommendedName>
</protein>
<accession>A0A8K0KQ82</accession>
<evidence type="ECO:0000313" key="3">
    <source>
        <dbReference type="EMBL" id="KAG8239536.1"/>
    </source>
</evidence>
<dbReference type="PANTHER" id="PTHR37984">
    <property type="entry name" value="PROTEIN CBG26694"/>
    <property type="match status" value="1"/>
</dbReference>
<dbReference type="Pfam" id="PF00665">
    <property type="entry name" value="rve"/>
    <property type="match status" value="1"/>
</dbReference>
<dbReference type="PANTHER" id="PTHR37984:SF15">
    <property type="entry name" value="INTEGRASE CATALYTIC DOMAIN-CONTAINING PROTEIN"/>
    <property type="match status" value="1"/>
</dbReference>
<dbReference type="OrthoDB" id="6757216at2759"/>
<proteinExistence type="predicted"/>
<reference evidence="3" key="2">
    <citation type="submission" date="2017-10" db="EMBL/GenBank/DDBJ databases">
        <title>Ladona fulva Genome sequencing and assembly.</title>
        <authorList>
            <person name="Murali S."/>
            <person name="Richards S."/>
            <person name="Bandaranaike D."/>
            <person name="Bellair M."/>
            <person name="Blankenburg K."/>
            <person name="Chao H."/>
            <person name="Dinh H."/>
            <person name="Doddapaneni H."/>
            <person name="Dugan-Rocha S."/>
            <person name="Elkadiri S."/>
            <person name="Gnanaolivu R."/>
            <person name="Hernandez B."/>
            <person name="Skinner E."/>
            <person name="Javaid M."/>
            <person name="Lee S."/>
            <person name="Li M."/>
            <person name="Ming W."/>
            <person name="Munidasa M."/>
            <person name="Muniz J."/>
            <person name="Nguyen L."/>
            <person name="Hughes D."/>
            <person name="Osuji N."/>
            <person name="Pu L.-L."/>
            <person name="Puazo M."/>
            <person name="Qu C."/>
            <person name="Quiroz J."/>
            <person name="Raj R."/>
            <person name="Weissenberger G."/>
            <person name="Xin Y."/>
            <person name="Zou X."/>
            <person name="Han Y."/>
            <person name="Worley K."/>
            <person name="Muzny D."/>
            <person name="Gibbs R."/>
        </authorList>
    </citation>
    <scope>NUCLEOTIDE SEQUENCE</scope>
    <source>
        <strain evidence="3">Sampled in the wild</strain>
    </source>
</reference>
<dbReference type="InterPro" id="IPR050951">
    <property type="entry name" value="Retrovirus_Pol_polyprotein"/>
</dbReference>
<dbReference type="InterPro" id="IPR041588">
    <property type="entry name" value="Integrase_H2C2"/>
</dbReference>
<feature type="domain" description="Integrase catalytic" evidence="2">
    <location>
        <begin position="45"/>
        <end position="128"/>
    </location>
</feature>
<evidence type="ECO:0000259" key="2">
    <source>
        <dbReference type="PROSITE" id="PS50994"/>
    </source>
</evidence>
<comment type="caution">
    <text evidence="3">The sequence shown here is derived from an EMBL/GenBank/DDBJ whole genome shotgun (WGS) entry which is preliminary data.</text>
</comment>
<dbReference type="PROSITE" id="PS50994">
    <property type="entry name" value="INTEGRASE"/>
    <property type="match status" value="1"/>
</dbReference>
<dbReference type="InterPro" id="IPR012337">
    <property type="entry name" value="RNaseH-like_sf"/>
</dbReference>
<dbReference type="GO" id="GO:0003676">
    <property type="term" value="F:nucleic acid binding"/>
    <property type="evidence" value="ECO:0007669"/>
    <property type="project" value="InterPro"/>
</dbReference>
<evidence type="ECO:0000313" key="4">
    <source>
        <dbReference type="Proteomes" id="UP000792457"/>
    </source>
</evidence>
<dbReference type="InterPro" id="IPR036397">
    <property type="entry name" value="RNaseH_sf"/>
</dbReference>
<dbReference type="EMBL" id="KZ309694">
    <property type="protein sequence ID" value="KAG8239536.1"/>
    <property type="molecule type" value="Genomic_DNA"/>
</dbReference>